<dbReference type="EMBL" id="PYBW01000213">
    <property type="protein sequence ID" value="PYC65347.1"/>
    <property type="molecule type" value="Genomic_DNA"/>
</dbReference>
<dbReference type="RefSeq" id="WP_110673541.1">
    <property type="nucleotide sequence ID" value="NZ_PYBW01000213.1"/>
</dbReference>
<dbReference type="Pfam" id="PF00440">
    <property type="entry name" value="TetR_N"/>
    <property type="match status" value="1"/>
</dbReference>
<reference evidence="4 5" key="1">
    <citation type="submission" date="2018-03" db="EMBL/GenBank/DDBJ databases">
        <title>Bioinformatic expansion and discovery of thiopeptide antibiotics.</title>
        <authorList>
            <person name="Schwalen C.J."/>
            <person name="Hudson G.A."/>
            <person name="Mitchell D.A."/>
        </authorList>
    </citation>
    <scope>NUCLEOTIDE SEQUENCE [LARGE SCALE GENOMIC DNA]</scope>
    <source>
        <strain evidence="4 5">ATCC 21389</strain>
    </source>
</reference>
<protein>
    <submittedName>
        <fullName evidence="4">TetR family transcriptional regulator</fullName>
    </submittedName>
</protein>
<dbReference type="Proteomes" id="UP000248039">
    <property type="component" value="Unassembled WGS sequence"/>
</dbReference>
<dbReference type="PANTHER" id="PTHR30055:SF223">
    <property type="entry name" value="HTH-TYPE TRANSCRIPTIONAL REGULATOR UIDR"/>
    <property type="match status" value="1"/>
</dbReference>
<keyword evidence="1 2" id="KW-0238">DNA-binding</keyword>
<accession>A0A2V4MSF9</accession>
<evidence type="ECO:0000256" key="2">
    <source>
        <dbReference type="PROSITE-ProRule" id="PRU00335"/>
    </source>
</evidence>
<evidence type="ECO:0000313" key="4">
    <source>
        <dbReference type="EMBL" id="PYC65347.1"/>
    </source>
</evidence>
<dbReference type="InterPro" id="IPR009057">
    <property type="entry name" value="Homeodomain-like_sf"/>
</dbReference>
<dbReference type="Gene3D" id="1.10.357.10">
    <property type="entry name" value="Tetracycline Repressor, domain 2"/>
    <property type="match status" value="1"/>
</dbReference>
<proteinExistence type="predicted"/>
<sequence>MARSGTPSTPGPRASKASAETQRALIDAAIVTLKADGFAGASARTIARRADCNQGLVFYHFGSVANLLLAALDTVSAERLARYSDAVAQARSLPDLLRLAEAVFEEDLDAGYVTVLVELISGARSIPGFGAEIATRLEPWTAFAKEAVEKVANPALLALTAPSDEVAYAVVALYLGLEMLTHLDGDHTNALALFRRARRLAALLGMLPPPASGEPT</sequence>
<feature type="DNA-binding region" description="H-T-H motif" evidence="2">
    <location>
        <begin position="42"/>
        <end position="61"/>
    </location>
</feature>
<evidence type="ECO:0000256" key="1">
    <source>
        <dbReference type="ARBA" id="ARBA00023125"/>
    </source>
</evidence>
<dbReference type="GO" id="GO:0003700">
    <property type="term" value="F:DNA-binding transcription factor activity"/>
    <property type="evidence" value="ECO:0007669"/>
    <property type="project" value="TreeGrafter"/>
</dbReference>
<dbReference type="InterPro" id="IPR050109">
    <property type="entry name" value="HTH-type_TetR-like_transc_reg"/>
</dbReference>
<feature type="domain" description="HTH tetR-type" evidence="3">
    <location>
        <begin position="19"/>
        <end position="79"/>
    </location>
</feature>
<evidence type="ECO:0000259" key="3">
    <source>
        <dbReference type="PROSITE" id="PS50977"/>
    </source>
</evidence>
<name>A0A2V4MSF9_9ACTN</name>
<dbReference type="OrthoDB" id="3474596at2"/>
<dbReference type="SUPFAM" id="SSF48498">
    <property type="entry name" value="Tetracyclin repressor-like, C-terminal domain"/>
    <property type="match status" value="1"/>
</dbReference>
<keyword evidence="5" id="KW-1185">Reference proteome</keyword>
<comment type="caution">
    <text evidence="4">The sequence shown here is derived from an EMBL/GenBank/DDBJ whole genome shotgun (WGS) entry which is preliminary data.</text>
</comment>
<organism evidence="4 5">
    <name type="scientific">Streptomyces tateyamensis</name>
    <dbReference type="NCBI Taxonomy" id="565073"/>
    <lineage>
        <taxon>Bacteria</taxon>
        <taxon>Bacillati</taxon>
        <taxon>Actinomycetota</taxon>
        <taxon>Actinomycetes</taxon>
        <taxon>Kitasatosporales</taxon>
        <taxon>Streptomycetaceae</taxon>
        <taxon>Streptomyces</taxon>
    </lineage>
</organism>
<dbReference type="GO" id="GO:0000976">
    <property type="term" value="F:transcription cis-regulatory region binding"/>
    <property type="evidence" value="ECO:0007669"/>
    <property type="project" value="TreeGrafter"/>
</dbReference>
<gene>
    <name evidence="4" type="ORF">C7C46_32665</name>
</gene>
<dbReference type="SUPFAM" id="SSF46689">
    <property type="entry name" value="Homeodomain-like"/>
    <property type="match status" value="1"/>
</dbReference>
<dbReference type="AlphaFoldDB" id="A0A2V4MSF9"/>
<dbReference type="PANTHER" id="PTHR30055">
    <property type="entry name" value="HTH-TYPE TRANSCRIPTIONAL REGULATOR RUTR"/>
    <property type="match status" value="1"/>
</dbReference>
<evidence type="ECO:0000313" key="5">
    <source>
        <dbReference type="Proteomes" id="UP000248039"/>
    </source>
</evidence>
<dbReference type="PROSITE" id="PS50977">
    <property type="entry name" value="HTH_TETR_2"/>
    <property type="match status" value="1"/>
</dbReference>
<dbReference type="InterPro" id="IPR036271">
    <property type="entry name" value="Tet_transcr_reg_TetR-rel_C_sf"/>
</dbReference>
<dbReference type="InterPro" id="IPR001647">
    <property type="entry name" value="HTH_TetR"/>
</dbReference>